<dbReference type="GO" id="GO:0005524">
    <property type="term" value="F:ATP binding"/>
    <property type="evidence" value="ECO:0007669"/>
    <property type="project" value="UniProtKB-UniRule"/>
</dbReference>
<sequence length="1020" mass="108643">MLDCWSIRGLLVRASGHRNDAHDTEYSDSASANTTITMAITGMTCGSCSMAIQSALDKLPGVSAASIGLLSNSAEVTFRSQELQARGICDAIAELGFGAEVKETRSAQQERCVARLQVGGMTCSACCAAVESALTAVSGVTNAVLSLVQQQARVEYHPNVITPEELLRTVEGVGFKARLLGSGDVSSMRLSVGGMSCGSCSTAIETALRSTDGVHEACVSPITSTAEIDYDSAMVGARDLISVVSGLGYEAKLLQTDELSAGMGEQEKEKKFWRRKVMWSLLFSVPVFLLAMVFSYIPHVKEGLNTNIGGFSVNELVQWILTTPVQFIIGWHFHAGAVRALRRGSANMDVLVSLGTNAAYIYSVISAVHRRTLHEQGINIDTMGFFETSALLITFISLGKYLESHAKGRTSQAVTELLKLAPSTAMLQTRDADGLTTSEEEVPVELVQRGDLLKVVAGAKIPADGRVVEGRSHVDESMVTGESKPVTKKVGNTVISGTVNSTRPLIIQATHVGAQTTLIQIVRLVERAQMSKAPIQAIADRISSVFVPIILAAAFATWLGWFVAGKTGAFPTDWIPLGSNEFLFALLFGIAVLVIACPCALALATPTAMMVGSGVAAKNGILIKGADALERATRVKTVIFDKTGTLTKGKPAVTDSCIFLKGFHEEEFLHLAAATEASSEHPLGRAVTAHARARLQQRSAAGAGGEEEMDELDESDVSWVREARDSESLTGRGVKAFVMLSPEANAQLGSPIRSVLRQREQRVLIGNRKLMAEEGITLPGEVGVYMREQEGQGATCILLAAAASIVGALAIKDPLKPEAVGVVSALRHMGLQCYMVTGDNWTTARIVAAELGIINVMAEVLPAGKADKVRALQQAHKKGVAMVGDGVNDSPALAQADVSIAIGSGTDIAVEAADYVLMRSNLEDVLTALDLSKTTFRRIYYNYAWAFVYNLLMVPLAAGVLFPPLHFQLPPWVAGGAMALSSVSVVCSSLLLRRYKRPSSVLKSWSLGPGSDGRHLLTQR</sequence>
<dbReference type="FunFam" id="3.30.70.100:FF:000005">
    <property type="entry name" value="Copper-exporting P-type ATPase A"/>
    <property type="match status" value="1"/>
</dbReference>
<dbReference type="FunFam" id="3.30.70.100:FF:000001">
    <property type="entry name" value="ATPase copper transporting beta"/>
    <property type="match status" value="2"/>
</dbReference>
<evidence type="ECO:0000256" key="5">
    <source>
        <dbReference type="ARBA" id="ARBA00022692"/>
    </source>
</evidence>
<dbReference type="CDD" id="cd02094">
    <property type="entry name" value="P-type_ATPase_Cu-like"/>
    <property type="match status" value="1"/>
</dbReference>
<dbReference type="InterPro" id="IPR018303">
    <property type="entry name" value="ATPase_P-typ_P_site"/>
</dbReference>
<dbReference type="PROSITE" id="PS00154">
    <property type="entry name" value="ATPASE_E1_E2"/>
    <property type="match status" value="1"/>
</dbReference>
<dbReference type="InterPro" id="IPR023214">
    <property type="entry name" value="HAD_sf"/>
</dbReference>
<keyword evidence="19" id="KW-1185">Reference proteome</keyword>
<protein>
    <recommendedName>
        <fullName evidence="3">P-type Cu(+) transporter</fullName>
        <ecNumber evidence="3">7.2.2.8</ecNumber>
    </recommendedName>
</protein>
<keyword evidence="7" id="KW-0677">Repeat</keyword>
<keyword evidence="5 15" id="KW-0812">Transmembrane</keyword>
<dbReference type="InterPro" id="IPR023298">
    <property type="entry name" value="ATPase_P-typ_TM_dom_sf"/>
</dbReference>
<dbReference type="PANTHER" id="PTHR46594:SF4">
    <property type="entry name" value="P-TYPE CATION-TRANSPORTING ATPASE"/>
    <property type="match status" value="1"/>
</dbReference>
<dbReference type="SFLD" id="SFLDS00003">
    <property type="entry name" value="Haloacid_Dehalogenase"/>
    <property type="match status" value="1"/>
</dbReference>
<dbReference type="InterPro" id="IPR059000">
    <property type="entry name" value="ATPase_P-type_domA"/>
</dbReference>
<dbReference type="Proteomes" id="UP001314263">
    <property type="component" value="Unassembled WGS sequence"/>
</dbReference>
<dbReference type="SUPFAM" id="SSF81660">
    <property type="entry name" value="Metal cation-transporting ATPase, ATP-binding domain N"/>
    <property type="match status" value="1"/>
</dbReference>
<comment type="subcellular location">
    <subcellularLocation>
        <location evidence="1 15">Membrane</location>
    </subcellularLocation>
</comment>
<dbReference type="InterPro" id="IPR023299">
    <property type="entry name" value="ATPase_P-typ_cyto_dom_N"/>
</dbReference>
<feature type="domain" description="HMA" evidence="17">
    <location>
        <begin position="186"/>
        <end position="252"/>
    </location>
</feature>
<dbReference type="InterPro" id="IPR027256">
    <property type="entry name" value="P-typ_ATPase_IB"/>
</dbReference>
<evidence type="ECO:0000256" key="1">
    <source>
        <dbReference type="ARBA" id="ARBA00004370"/>
    </source>
</evidence>
<feature type="region of interest" description="Disordered" evidence="16">
    <location>
        <begin position="696"/>
        <end position="716"/>
    </location>
</feature>
<dbReference type="SUPFAM" id="SSF81665">
    <property type="entry name" value="Calcium ATPase, transmembrane domain M"/>
    <property type="match status" value="1"/>
</dbReference>
<feature type="domain" description="HMA" evidence="17">
    <location>
        <begin position="34"/>
        <end position="100"/>
    </location>
</feature>
<dbReference type="PANTHER" id="PTHR46594">
    <property type="entry name" value="P-TYPE CATION-TRANSPORTING ATPASE"/>
    <property type="match status" value="1"/>
</dbReference>
<dbReference type="Pfam" id="PF00403">
    <property type="entry name" value="HMA"/>
    <property type="match status" value="3"/>
</dbReference>
<feature type="transmembrane region" description="Helical" evidence="15">
    <location>
        <begin position="582"/>
        <end position="604"/>
    </location>
</feature>
<evidence type="ECO:0000256" key="16">
    <source>
        <dbReference type="SAM" id="MobiDB-lite"/>
    </source>
</evidence>
<gene>
    <name evidence="18" type="ORF">CVIRNUC_003237</name>
</gene>
<dbReference type="GO" id="GO:0016887">
    <property type="term" value="F:ATP hydrolysis activity"/>
    <property type="evidence" value="ECO:0007669"/>
    <property type="project" value="InterPro"/>
</dbReference>
<accession>A0AAV1HZ62</accession>
<feature type="transmembrane region" description="Helical" evidence="15">
    <location>
        <begin position="350"/>
        <end position="370"/>
    </location>
</feature>
<feature type="transmembrane region" description="Helical" evidence="15">
    <location>
        <begin position="943"/>
        <end position="966"/>
    </location>
</feature>
<evidence type="ECO:0000256" key="12">
    <source>
        <dbReference type="ARBA" id="ARBA00023008"/>
    </source>
</evidence>
<dbReference type="AlphaFoldDB" id="A0AAV1HZ62"/>
<evidence type="ECO:0000256" key="4">
    <source>
        <dbReference type="ARBA" id="ARBA00022448"/>
    </source>
</evidence>
<dbReference type="NCBIfam" id="TIGR00003">
    <property type="entry name" value="copper ion binding protein"/>
    <property type="match status" value="1"/>
</dbReference>
<dbReference type="PRINTS" id="PR00119">
    <property type="entry name" value="CATATPASE"/>
</dbReference>
<evidence type="ECO:0000256" key="6">
    <source>
        <dbReference type="ARBA" id="ARBA00022723"/>
    </source>
</evidence>
<keyword evidence="11 15" id="KW-1133">Transmembrane helix</keyword>
<dbReference type="SFLD" id="SFLDG00002">
    <property type="entry name" value="C1.7:_P-type_atpase_like"/>
    <property type="match status" value="1"/>
</dbReference>
<keyword evidence="14 15" id="KW-0472">Membrane</keyword>
<dbReference type="InterPro" id="IPR017969">
    <property type="entry name" value="Heavy-metal-associated_CS"/>
</dbReference>
<dbReference type="SUPFAM" id="SSF56784">
    <property type="entry name" value="HAD-like"/>
    <property type="match status" value="1"/>
</dbReference>
<dbReference type="GO" id="GO:0016020">
    <property type="term" value="C:membrane"/>
    <property type="evidence" value="ECO:0007669"/>
    <property type="project" value="UniProtKB-SubCell"/>
</dbReference>
<organism evidence="18 19">
    <name type="scientific">Coccomyxa viridis</name>
    <dbReference type="NCBI Taxonomy" id="1274662"/>
    <lineage>
        <taxon>Eukaryota</taxon>
        <taxon>Viridiplantae</taxon>
        <taxon>Chlorophyta</taxon>
        <taxon>core chlorophytes</taxon>
        <taxon>Trebouxiophyceae</taxon>
        <taxon>Trebouxiophyceae incertae sedis</taxon>
        <taxon>Coccomyxaceae</taxon>
        <taxon>Coccomyxa</taxon>
    </lineage>
</organism>
<dbReference type="SUPFAM" id="SSF81653">
    <property type="entry name" value="Calcium ATPase, transduction domain A"/>
    <property type="match status" value="1"/>
</dbReference>
<dbReference type="PROSITE" id="PS50846">
    <property type="entry name" value="HMA_2"/>
    <property type="match status" value="3"/>
</dbReference>
<dbReference type="PROSITE" id="PS01047">
    <property type="entry name" value="HMA_1"/>
    <property type="match status" value="2"/>
</dbReference>
<evidence type="ECO:0000256" key="10">
    <source>
        <dbReference type="ARBA" id="ARBA00022967"/>
    </source>
</evidence>
<dbReference type="EC" id="7.2.2.8" evidence="3"/>
<feature type="transmembrane region" description="Helical" evidence="15">
    <location>
        <begin position="317"/>
        <end position="338"/>
    </location>
</feature>
<proteinExistence type="inferred from homology"/>
<evidence type="ECO:0000313" key="19">
    <source>
        <dbReference type="Proteomes" id="UP001314263"/>
    </source>
</evidence>
<dbReference type="Gene3D" id="3.40.50.1000">
    <property type="entry name" value="HAD superfamily/HAD-like"/>
    <property type="match status" value="1"/>
</dbReference>
<feature type="transmembrane region" description="Helical" evidence="15">
    <location>
        <begin position="277"/>
        <end position="297"/>
    </location>
</feature>
<dbReference type="Gene3D" id="3.30.70.100">
    <property type="match status" value="3"/>
</dbReference>
<dbReference type="FunFam" id="2.70.150.10:FF:000002">
    <property type="entry name" value="Copper-transporting ATPase 1, putative"/>
    <property type="match status" value="1"/>
</dbReference>
<evidence type="ECO:0000256" key="11">
    <source>
        <dbReference type="ARBA" id="ARBA00022989"/>
    </source>
</evidence>
<dbReference type="NCBIfam" id="TIGR01494">
    <property type="entry name" value="ATPase_P-type"/>
    <property type="match status" value="2"/>
</dbReference>
<evidence type="ECO:0000256" key="3">
    <source>
        <dbReference type="ARBA" id="ARBA00012517"/>
    </source>
</evidence>
<reference evidence="18 19" key="1">
    <citation type="submission" date="2023-10" db="EMBL/GenBank/DDBJ databases">
        <authorList>
            <person name="Maclean D."/>
            <person name="Macfadyen A."/>
        </authorList>
    </citation>
    <scope>NUCLEOTIDE SEQUENCE [LARGE SCALE GENOMIC DNA]</scope>
</reference>
<evidence type="ECO:0000256" key="14">
    <source>
        <dbReference type="ARBA" id="ARBA00023136"/>
    </source>
</evidence>
<dbReference type="SFLD" id="SFLDF00027">
    <property type="entry name" value="p-type_atpase"/>
    <property type="match status" value="1"/>
</dbReference>
<dbReference type="SUPFAM" id="SSF55008">
    <property type="entry name" value="HMA, heavy metal-associated domain"/>
    <property type="match status" value="3"/>
</dbReference>
<evidence type="ECO:0000256" key="7">
    <source>
        <dbReference type="ARBA" id="ARBA00022737"/>
    </source>
</evidence>
<dbReference type="Gene3D" id="2.70.150.10">
    <property type="entry name" value="Calcium-transporting ATPase, cytoplasmic transduction domain A"/>
    <property type="match status" value="1"/>
</dbReference>
<keyword evidence="4" id="KW-0813">Transport</keyword>
<keyword evidence="8 15" id="KW-0547">Nucleotide-binding</keyword>
<dbReference type="Gene3D" id="3.40.1110.10">
    <property type="entry name" value="Calcium-transporting ATPase, cytoplasmic domain N"/>
    <property type="match status" value="1"/>
</dbReference>
<dbReference type="Pfam" id="PF00702">
    <property type="entry name" value="Hydrolase"/>
    <property type="match status" value="1"/>
</dbReference>
<dbReference type="Pfam" id="PF00122">
    <property type="entry name" value="E1-E2_ATPase"/>
    <property type="match status" value="1"/>
</dbReference>
<feature type="transmembrane region" description="Helical" evidence="15">
    <location>
        <begin position="972"/>
        <end position="992"/>
    </location>
</feature>
<evidence type="ECO:0000256" key="9">
    <source>
        <dbReference type="ARBA" id="ARBA00022840"/>
    </source>
</evidence>
<keyword evidence="6 15" id="KW-0479">Metal-binding</keyword>
<feature type="transmembrane region" description="Helical" evidence="15">
    <location>
        <begin position="542"/>
        <end position="562"/>
    </location>
</feature>
<keyword evidence="9 15" id="KW-0067">ATP-binding</keyword>
<dbReference type="InterPro" id="IPR036412">
    <property type="entry name" value="HAD-like_sf"/>
</dbReference>
<dbReference type="PRINTS" id="PR00942">
    <property type="entry name" value="CUATPASEI"/>
</dbReference>
<evidence type="ECO:0000256" key="2">
    <source>
        <dbReference type="ARBA" id="ARBA00006024"/>
    </source>
</evidence>
<dbReference type="GO" id="GO:0005507">
    <property type="term" value="F:copper ion binding"/>
    <property type="evidence" value="ECO:0007669"/>
    <property type="project" value="InterPro"/>
</dbReference>
<dbReference type="InterPro" id="IPR036163">
    <property type="entry name" value="HMA_dom_sf"/>
</dbReference>
<evidence type="ECO:0000256" key="15">
    <source>
        <dbReference type="RuleBase" id="RU362081"/>
    </source>
</evidence>
<evidence type="ECO:0000256" key="13">
    <source>
        <dbReference type="ARBA" id="ARBA00023065"/>
    </source>
</evidence>
<dbReference type="InterPro" id="IPR006121">
    <property type="entry name" value="HMA_dom"/>
</dbReference>
<dbReference type="NCBIfam" id="TIGR01525">
    <property type="entry name" value="ATPase-IB_hvy"/>
    <property type="match status" value="1"/>
</dbReference>
<dbReference type="InterPro" id="IPR006122">
    <property type="entry name" value="HMA_Cu_ion-bd"/>
</dbReference>
<dbReference type="InterPro" id="IPR008250">
    <property type="entry name" value="ATPase_P-typ_transduc_dom_A_sf"/>
</dbReference>
<feature type="compositionally biased region" description="Acidic residues" evidence="16">
    <location>
        <begin position="705"/>
        <end position="716"/>
    </location>
</feature>
<keyword evidence="13" id="KW-0406">Ion transport</keyword>
<name>A0AAV1HZ62_9CHLO</name>
<dbReference type="CDD" id="cd00371">
    <property type="entry name" value="HMA"/>
    <property type="match status" value="3"/>
</dbReference>
<dbReference type="GO" id="GO:0140581">
    <property type="term" value="F:P-type monovalent copper transporter activity"/>
    <property type="evidence" value="ECO:0007669"/>
    <property type="project" value="UniProtKB-EC"/>
</dbReference>
<dbReference type="InterPro" id="IPR001757">
    <property type="entry name" value="P_typ_ATPase"/>
</dbReference>
<comment type="similarity">
    <text evidence="2 15">Belongs to the cation transport ATPase (P-type) (TC 3.A.3) family. Type IB subfamily.</text>
</comment>
<feature type="transmembrane region" description="Helical" evidence="15">
    <location>
        <begin position="382"/>
        <end position="402"/>
    </location>
</feature>
<evidence type="ECO:0000259" key="17">
    <source>
        <dbReference type="PROSITE" id="PS50846"/>
    </source>
</evidence>
<evidence type="ECO:0000256" key="8">
    <source>
        <dbReference type="ARBA" id="ARBA00022741"/>
    </source>
</evidence>
<keyword evidence="12" id="KW-0186">Copper</keyword>
<dbReference type="InterPro" id="IPR044492">
    <property type="entry name" value="P_typ_ATPase_HD_dom"/>
</dbReference>
<dbReference type="EMBL" id="CAUYUE010000004">
    <property type="protein sequence ID" value="CAK0765223.1"/>
    <property type="molecule type" value="Genomic_DNA"/>
</dbReference>
<feature type="domain" description="HMA" evidence="17">
    <location>
        <begin position="112"/>
        <end position="178"/>
    </location>
</feature>
<evidence type="ECO:0000313" key="18">
    <source>
        <dbReference type="EMBL" id="CAK0765223.1"/>
    </source>
</evidence>
<comment type="caution">
    <text evidence="18">The sequence shown here is derived from an EMBL/GenBank/DDBJ whole genome shotgun (WGS) entry which is preliminary data.</text>
</comment>
<keyword evidence="10" id="KW-1278">Translocase</keyword>